<reference evidence="1" key="1">
    <citation type="submission" date="2018-02" db="EMBL/GenBank/DDBJ databases">
        <title>Rhizophora mucronata_Transcriptome.</title>
        <authorList>
            <person name="Meera S.P."/>
            <person name="Sreeshan A."/>
            <person name="Augustine A."/>
        </authorList>
    </citation>
    <scope>NUCLEOTIDE SEQUENCE</scope>
    <source>
        <tissue evidence="1">Leaf</tissue>
    </source>
</reference>
<protein>
    <submittedName>
        <fullName evidence="1">Uncharacterized protein</fullName>
    </submittedName>
</protein>
<accession>A0A2P2P772</accession>
<name>A0A2P2P772_RHIMU</name>
<proteinExistence type="predicted"/>
<evidence type="ECO:0000313" key="1">
    <source>
        <dbReference type="EMBL" id="MBX50461.1"/>
    </source>
</evidence>
<dbReference type="EMBL" id="GGEC01069977">
    <property type="protein sequence ID" value="MBX50461.1"/>
    <property type="molecule type" value="Transcribed_RNA"/>
</dbReference>
<organism evidence="1">
    <name type="scientific">Rhizophora mucronata</name>
    <name type="common">Asiatic mangrove</name>
    <dbReference type="NCBI Taxonomy" id="61149"/>
    <lineage>
        <taxon>Eukaryota</taxon>
        <taxon>Viridiplantae</taxon>
        <taxon>Streptophyta</taxon>
        <taxon>Embryophyta</taxon>
        <taxon>Tracheophyta</taxon>
        <taxon>Spermatophyta</taxon>
        <taxon>Magnoliopsida</taxon>
        <taxon>eudicotyledons</taxon>
        <taxon>Gunneridae</taxon>
        <taxon>Pentapetalae</taxon>
        <taxon>rosids</taxon>
        <taxon>fabids</taxon>
        <taxon>Malpighiales</taxon>
        <taxon>Rhizophoraceae</taxon>
        <taxon>Rhizophora</taxon>
    </lineage>
</organism>
<sequence>MLYDYIVHGIAVFYQLMKNHLMFSHSVFGKAFLCSSSQKVGVFTKYRVQNNVS</sequence>
<dbReference type="AlphaFoldDB" id="A0A2P2P772"/>